<dbReference type="GeneID" id="113466676"/>
<proteinExistence type="predicted"/>
<protein>
    <submittedName>
        <fullName evidence="3">Uncharacterized protein LOC113466676</fullName>
    </submittedName>
</protein>
<reference evidence="3" key="1">
    <citation type="submission" date="2025-08" db="UniProtKB">
        <authorList>
            <consortium name="RefSeq"/>
        </authorList>
    </citation>
    <scope>IDENTIFICATION</scope>
</reference>
<feature type="transmembrane region" description="Helical" evidence="1">
    <location>
        <begin position="34"/>
        <end position="58"/>
    </location>
</feature>
<sequence length="83" mass="10282">MFSLNKYGFGLSPWLIGMGIIVLFQTVWPIWLMYAYYIYIQVFFFTIIYWLWAAYNYYCWLCVYSQYMIIYKMQSPNIELLYP</sequence>
<keyword evidence="2" id="KW-1185">Reference proteome</keyword>
<dbReference type="PaxDb" id="121845-A0A3Q0IP53"/>
<dbReference type="AlphaFoldDB" id="A0A3Q0IP53"/>
<keyword evidence="1" id="KW-1133">Transmembrane helix</keyword>
<keyword evidence="1" id="KW-0472">Membrane</keyword>
<dbReference type="RefSeq" id="XP_026678079.1">
    <property type="nucleotide sequence ID" value="XM_026822278.1"/>
</dbReference>
<name>A0A3Q0IP53_DIACI</name>
<evidence type="ECO:0000313" key="2">
    <source>
        <dbReference type="Proteomes" id="UP000079169"/>
    </source>
</evidence>
<accession>A0A3Q0IP53</accession>
<evidence type="ECO:0000313" key="3">
    <source>
        <dbReference type="RefSeq" id="XP_026678079.1"/>
    </source>
</evidence>
<organism evidence="2 3">
    <name type="scientific">Diaphorina citri</name>
    <name type="common">Asian citrus psyllid</name>
    <dbReference type="NCBI Taxonomy" id="121845"/>
    <lineage>
        <taxon>Eukaryota</taxon>
        <taxon>Metazoa</taxon>
        <taxon>Ecdysozoa</taxon>
        <taxon>Arthropoda</taxon>
        <taxon>Hexapoda</taxon>
        <taxon>Insecta</taxon>
        <taxon>Pterygota</taxon>
        <taxon>Neoptera</taxon>
        <taxon>Paraneoptera</taxon>
        <taxon>Hemiptera</taxon>
        <taxon>Sternorrhyncha</taxon>
        <taxon>Psylloidea</taxon>
        <taxon>Psyllidae</taxon>
        <taxon>Diaphorininae</taxon>
        <taxon>Diaphorina</taxon>
    </lineage>
</organism>
<dbReference type="KEGG" id="dci:113466676"/>
<evidence type="ECO:0000256" key="1">
    <source>
        <dbReference type="SAM" id="Phobius"/>
    </source>
</evidence>
<dbReference type="Proteomes" id="UP000079169">
    <property type="component" value="Unplaced"/>
</dbReference>
<keyword evidence="1" id="KW-0812">Transmembrane</keyword>
<gene>
    <name evidence="3" type="primary">LOC113466676</name>
</gene>
<feature type="transmembrane region" description="Helical" evidence="1">
    <location>
        <begin position="7"/>
        <end position="28"/>
    </location>
</feature>